<dbReference type="Proteomes" id="UP000034488">
    <property type="component" value="Unassembled WGS sequence"/>
</dbReference>
<dbReference type="GO" id="GO:0046872">
    <property type="term" value="F:metal ion binding"/>
    <property type="evidence" value="ECO:0007669"/>
    <property type="project" value="UniProtKB-KW"/>
</dbReference>
<dbReference type="GO" id="GO:0004239">
    <property type="term" value="F:initiator methionyl aminopeptidase activity"/>
    <property type="evidence" value="ECO:0007669"/>
    <property type="project" value="UniProtKB-EC"/>
</dbReference>
<dbReference type="NCBIfam" id="TIGR00500">
    <property type="entry name" value="met_pdase_I"/>
    <property type="match status" value="1"/>
</dbReference>
<organism evidence="8 9">
    <name type="scientific">candidate division WS6 bacterium GW2011_GWB1_33_6</name>
    <dbReference type="NCBI Taxonomy" id="1619088"/>
    <lineage>
        <taxon>Bacteria</taxon>
        <taxon>Candidatus Dojkabacteria</taxon>
    </lineage>
</organism>
<proteinExistence type="inferred from homology"/>
<keyword evidence="4 6" id="KW-0479">Metal-binding</keyword>
<keyword evidence="2 6" id="KW-0031">Aminopeptidase</keyword>
<accession>A0A0G0ACS6</accession>
<dbReference type="AlphaFoldDB" id="A0A0G0ACS6"/>
<evidence type="ECO:0000256" key="3">
    <source>
        <dbReference type="ARBA" id="ARBA00022670"/>
    </source>
</evidence>
<dbReference type="InterPro" id="IPR002467">
    <property type="entry name" value="Pept_M24A_MAP1"/>
</dbReference>
<comment type="similarity">
    <text evidence="6">Belongs to the peptidase M24A family.</text>
</comment>
<dbReference type="SUPFAM" id="SSF55920">
    <property type="entry name" value="Creatinase/aminopeptidase"/>
    <property type="match status" value="1"/>
</dbReference>
<dbReference type="InterPro" id="IPR036005">
    <property type="entry name" value="Creatinase/aminopeptidase-like"/>
</dbReference>
<keyword evidence="3 6" id="KW-0645">Protease</keyword>
<protein>
    <recommendedName>
        <fullName evidence="6">Methionine aminopeptidase</fullName>
        <ecNumber evidence="6">3.4.11.18</ecNumber>
    </recommendedName>
</protein>
<dbReference type="PRINTS" id="PR00599">
    <property type="entry name" value="MAPEPTIDASE"/>
</dbReference>
<dbReference type="PANTHER" id="PTHR43330:SF27">
    <property type="entry name" value="METHIONINE AMINOPEPTIDASE"/>
    <property type="match status" value="1"/>
</dbReference>
<dbReference type="InterPro" id="IPR000994">
    <property type="entry name" value="Pept_M24"/>
</dbReference>
<dbReference type="Pfam" id="PF00557">
    <property type="entry name" value="Peptidase_M24"/>
    <property type="match status" value="1"/>
</dbReference>
<dbReference type="PANTHER" id="PTHR43330">
    <property type="entry name" value="METHIONINE AMINOPEPTIDASE"/>
    <property type="match status" value="1"/>
</dbReference>
<name>A0A0G0ACS6_9BACT</name>
<dbReference type="GO" id="GO:0006508">
    <property type="term" value="P:proteolysis"/>
    <property type="evidence" value="ECO:0007669"/>
    <property type="project" value="UniProtKB-KW"/>
</dbReference>
<dbReference type="GO" id="GO:0005829">
    <property type="term" value="C:cytosol"/>
    <property type="evidence" value="ECO:0007669"/>
    <property type="project" value="TreeGrafter"/>
</dbReference>
<dbReference type="GO" id="GO:0070006">
    <property type="term" value="F:metalloaminopeptidase activity"/>
    <property type="evidence" value="ECO:0007669"/>
    <property type="project" value="InterPro"/>
</dbReference>
<comment type="catalytic activity">
    <reaction evidence="6">
        <text>Release of N-terminal amino acids, preferentially methionine, from peptides and arylamides.</text>
        <dbReference type="EC" id="3.4.11.18"/>
    </reaction>
</comment>
<sequence length="254" mass="27831">MIISNSKDIKIYKEACEISVSILKKIGEEIRVGVTPLDLDRMAGHLCDEHGVSAAFKRVNGYNFNTCISINDVAVHGIPKDTPLKKGDLVSIDFGIIHKGLNTDHCWTWSVGEPTKADRKLLKAGREAVENCIELAIEGNHTGDLGFEMERVAKHNGYNVLKMFVGHGIGRTLHDSPDIPAFGKKGKGTKLVEGMVICIECQVVNDNGEVVIDKDGWSAKTRHGGNSVMFEYMVIVGKNKPTILTDTLKWSTTA</sequence>
<evidence type="ECO:0000256" key="4">
    <source>
        <dbReference type="ARBA" id="ARBA00022723"/>
    </source>
</evidence>
<feature type="domain" description="Peptidase M24" evidence="7">
    <location>
        <begin position="11"/>
        <end position="237"/>
    </location>
</feature>
<evidence type="ECO:0000313" key="8">
    <source>
        <dbReference type="EMBL" id="KKP54363.1"/>
    </source>
</evidence>
<reference evidence="8 9" key="1">
    <citation type="journal article" date="2015" name="Nature">
        <title>rRNA introns, odd ribosomes, and small enigmatic genomes across a large radiation of phyla.</title>
        <authorList>
            <person name="Brown C.T."/>
            <person name="Hug L.A."/>
            <person name="Thomas B.C."/>
            <person name="Sharon I."/>
            <person name="Castelle C.J."/>
            <person name="Singh A."/>
            <person name="Wilkins M.J."/>
            <person name="Williams K.H."/>
            <person name="Banfield J.F."/>
        </authorList>
    </citation>
    <scope>NUCLEOTIDE SEQUENCE [LARGE SCALE GENOMIC DNA]</scope>
</reference>
<gene>
    <name evidence="8" type="ORF">UR47_C0020G0024</name>
</gene>
<comment type="function">
    <text evidence="1">Removes the N-terminal methionine from nascent proteins. The N-terminal methionine is often cleaved when the second residue in the primary sequence is small and uncharged (Met-Ala-, Cys, Gly, Pro, Ser, Thr, or Val). Requires deformylation of the N(alpha)-formylated initiator methionine before it can be hydrolyzed.</text>
</comment>
<dbReference type="InterPro" id="IPR001714">
    <property type="entry name" value="Pept_M24_MAP"/>
</dbReference>
<dbReference type="Gene3D" id="3.90.230.10">
    <property type="entry name" value="Creatinase/methionine aminopeptidase superfamily"/>
    <property type="match status" value="1"/>
</dbReference>
<evidence type="ECO:0000256" key="5">
    <source>
        <dbReference type="ARBA" id="ARBA00022801"/>
    </source>
</evidence>
<evidence type="ECO:0000256" key="2">
    <source>
        <dbReference type="ARBA" id="ARBA00022438"/>
    </source>
</evidence>
<evidence type="ECO:0000259" key="7">
    <source>
        <dbReference type="Pfam" id="PF00557"/>
    </source>
</evidence>
<dbReference type="EMBL" id="LBPI01000020">
    <property type="protein sequence ID" value="KKP54363.1"/>
    <property type="molecule type" value="Genomic_DNA"/>
</dbReference>
<evidence type="ECO:0000256" key="1">
    <source>
        <dbReference type="ARBA" id="ARBA00002521"/>
    </source>
</evidence>
<comment type="cofactor">
    <cofactor evidence="6">
        <name>Co(2+)</name>
        <dbReference type="ChEBI" id="CHEBI:48828"/>
    </cofactor>
    <cofactor evidence="6">
        <name>Zn(2+)</name>
        <dbReference type="ChEBI" id="CHEBI:29105"/>
    </cofactor>
    <cofactor evidence="6">
        <name>Mn(2+)</name>
        <dbReference type="ChEBI" id="CHEBI:29035"/>
    </cofactor>
    <cofactor evidence="6">
        <name>Fe(2+)</name>
        <dbReference type="ChEBI" id="CHEBI:29033"/>
    </cofactor>
    <text evidence="6">Binds 2 divalent metal cations per subunit. Has a high-affinity and a low affinity metal-binding site. The true nature of the physiological cofactor is under debate. The enzyme is active with cobalt, zinc, manganese or divalent iron ions.</text>
</comment>
<comment type="caution">
    <text evidence="8">The sequence shown here is derived from an EMBL/GenBank/DDBJ whole genome shotgun (WGS) entry which is preliminary data.</text>
</comment>
<keyword evidence="5" id="KW-0378">Hydrolase</keyword>
<dbReference type="EC" id="3.4.11.18" evidence="6"/>
<evidence type="ECO:0000313" key="9">
    <source>
        <dbReference type="Proteomes" id="UP000034488"/>
    </source>
</evidence>
<evidence type="ECO:0000256" key="6">
    <source>
        <dbReference type="RuleBase" id="RU003653"/>
    </source>
</evidence>